<organism evidence="1 2">
    <name type="scientific">Actinidia chinensis var. chinensis</name>
    <name type="common">Chinese soft-hair kiwi</name>
    <dbReference type="NCBI Taxonomy" id="1590841"/>
    <lineage>
        <taxon>Eukaryota</taxon>
        <taxon>Viridiplantae</taxon>
        <taxon>Streptophyta</taxon>
        <taxon>Embryophyta</taxon>
        <taxon>Tracheophyta</taxon>
        <taxon>Spermatophyta</taxon>
        <taxon>Magnoliopsida</taxon>
        <taxon>eudicotyledons</taxon>
        <taxon>Gunneridae</taxon>
        <taxon>Pentapetalae</taxon>
        <taxon>asterids</taxon>
        <taxon>Ericales</taxon>
        <taxon>Actinidiaceae</taxon>
        <taxon>Actinidia</taxon>
    </lineage>
</organism>
<dbReference type="Proteomes" id="UP000241394">
    <property type="component" value="Chromosome LG27"/>
</dbReference>
<keyword evidence="2" id="KW-1185">Reference proteome</keyword>
<dbReference type="EMBL" id="NKQK01000027">
    <property type="protein sequence ID" value="PSR87649.1"/>
    <property type="molecule type" value="Genomic_DNA"/>
</dbReference>
<proteinExistence type="predicted"/>
<evidence type="ECO:0000313" key="1">
    <source>
        <dbReference type="EMBL" id="PSR87649.1"/>
    </source>
</evidence>
<sequence length="119" mass="14051">MCTNVKYTSKQRFYHDKSPLSLASLESKKRIEKKKKNTKQKCEFYTDLEPRESPFFPIPSRHISPTPLQWRHRQSFHLRQICCHRQSPSNLHSQICCICGMGGLTTHLTHSNTLKIEYF</sequence>
<evidence type="ECO:0000313" key="2">
    <source>
        <dbReference type="Proteomes" id="UP000241394"/>
    </source>
</evidence>
<dbReference type="Gramene" id="PSR87649">
    <property type="protein sequence ID" value="PSR87649"/>
    <property type="gene ID" value="CEY00_Acc30696"/>
</dbReference>
<dbReference type="InParanoid" id="A0A2R6P9G1"/>
<gene>
    <name evidence="1" type="ORF">CEY00_Acc30696</name>
</gene>
<protein>
    <submittedName>
        <fullName evidence="1">Protein hunchback like</fullName>
    </submittedName>
</protein>
<reference evidence="2" key="2">
    <citation type="journal article" date="2018" name="BMC Genomics">
        <title>A manually annotated Actinidia chinensis var. chinensis (kiwifruit) genome highlights the challenges associated with draft genomes and gene prediction in plants.</title>
        <authorList>
            <person name="Pilkington S.M."/>
            <person name="Crowhurst R."/>
            <person name="Hilario E."/>
            <person name="Nardozza S."/>
            <person name="Fraser L."/>
            <person name="Peng Y."/>
            <person name="Gunaseelan K."/>
            <person name="Simpson R."/>
            <person name="Tahir J."/>
            <person name="Deroles S.C."/>
            <person name="Templeton K."/>
            <person name="Luo Z."/>
            <person name="Davy M."/>
            <person name="Cheng C."/>
            <person name="McNeilage M."/>
            <person name="Scaglione D."/>
            <person name="Liu Y."/>
            <person name="Zhang Q."/>
            <person name="Datson P."/>
            <person name="De Silva N."/>
            <person name="Gardiner S.E."/>
            <person name="Bassett H."/>
            <person name="Chagne D."/>
            <person name="McCallum J."/>
            <person name="Dzierzon H."/>
            <person name="Deng C."/>
            <person name="Wang Y.Y."/>
            <person name="Barron L."/>
            <person name="Manako K."/>
            <person name="Bowen J."/>
            <person name="Foster T.M."/>
            <person name="Erridge Z.A."/>
            <person name="Tiffin H."/>
            <person name="Waite C.N."/>
            <person name="Davies K.M."/>
            <person name="Grierson E.P."/>
            <person name="Laing W.A."/>
            <person name="Kirk R."/>
            <person name="Chen X."/>
            <person name="Wood M."/>
            <person name="Montefiori M."/>
            <person name="Brummell D.A."/>
            <person name="Schwinn K.E."/>
            <person name="Catanach A."/>
            <person name="Fullerton C."/>
            <person name="Li D."/>
            <person name="Meiyalaghan S."/>
            <person name="Nieuwenhuizen N."/>
            <person name="Read N."/>
            <person name="Prakash R."/>
            <person name="Hunter D."/>
            <person name="Zhang H."/>
            <person name="McKenzie M."/>
            <person name="Knabel M."/>
            <person name="Harris A."/>
            <person name="Allan A.C."/>
            <person name="Gleave A."/>
            <person name="Chen A."/>
            <person name="Janssen B.J."/>
            <person name="Plunkett B."/>
            <person name="Ampomah-Dwamena C."/>
            <person name="Voogd C."/>
            <person name="Leif D."/>
            <person name="Lafferty D."/>
            <person name="Souleyre E.J.F."/>
            <person name="Varkonyi-Gasic E."/>
            <person name="Gambi F."/>
            <person name="Hanley J."/>
            <person name="Yao J.L."/>
            <person name="Cheung J."/>
            <person name="David K.M."/>
            <person name="Warren B."/>
            <person name="Marsh K."/>
            <person name="Snowden K.C."/>
            <person name="Lin-Wang K."/>
            <person name="Brian L."/>
            <person name="Martinez-Sanchez M."/>
            <person name="Wang M."/>
            <person name="Ileperuma N."/>
            <person name="Macnee N."/>
            <person name="Campin R."/>
            <person name="McAtee P."/>
            <person name="Drummond R.S.M."/>
            <person name="Espley R.V."/>
            <person name="Ireland H.S."/>
            <person name="Wu R."/>
            <person name="Atkinson R.G."/>
            <person name="Karunairetnam S."/>
            <person name="Bulley S."/>
            <person name="Chunkath S."/>
            <person name="Hanley Z."/>
            <person name="Storey R."/>
            <person name="Thrimawithana A.H."/>
            <person name="Thomson S."/>
            <person name="David C."/>
            <person name="Testolin R."/>
            <person name="Huang H."/>
            <person name="Hellens R.P."/>
            <person name="Schaffer R.J."/>
        </authorList>
    </citation>
    <scope>NUCLEOTIDE SEQUENCE [LARGE SCALE GENOMIC DNA]</scope>
    <source>
        <strain evidence="2">cv. Red5</strain>
    </source>
</reference>
<accession>A0A2R6P9G1</accession>
<comment type="caution">
    <text evidence="1">The sequence shown here is derived from an EMBL/GenBank/DDBJ whole genome shotgun (WGS) entry which is preliminary data.</text>
</comment>
<dbReference type="AlphaFoldDB" id="A0A2R6P9G1"/>
<name>A0A2R6P9G1_ACTCC</name>
<reference evidence="1 2" key="1">
    <citation type="submission" date="2017-07" db="EMBL/GenBank/DDBJ databases">
        <title>An improved, manually edited Actinidia chinensis var. chinensis (kiwifruit) genome highlights the challenges associated with draft genomes and gene prediction in plants.</title>
        <authorList>
            <person name="Pilkington S."/>
            <person name="Crowhurst R."/>
            <person name="Hilario E."/>
            <person name="Nardozza S."/>
            <person name="Fraser L."/>
            <person name="Peng Y."/>
            <person name="Gunaseelan K."/>
            <person name="Simpson R."/>
            <person name="Tahir J."/>
            <person name="Deroles S."/>
            <person name="Templeton K."/>
            <person name="Luo Z."/>
            <person name="Davy M."/>
            <person name="Cheng C."/>
            <person name="Mcneilage M."/>
            <person name="Scaglione D."/>
            <person name="Liu Y."/>
            <person name="Zhang Q."/>
            <person name="Datson P."/>
            <person name="De Silva N."/>
            <person name="Gardiner S."/>
            <person name="Bassett H."/>
            <person name="Chagne D."/>
            <person name="Mccallum J."/>
            <person name="Dzierzon H."/>
            <person name="Deng C."/>
            <person name="Wang Y.-Y."/>
            <person name="Barron N."/>
            <person name="Manako K."/>
            <person name="Bowen J."/>
            <person name="Foster T."/>
            <person name="Erridge Z."/>
            <person name="Tiffin H."/>
            <person name="Waite C."/>
            <person name="Davies K."/>
            <person name="Grierson E."/>
            <person name="Laing W."/>
            <person name="Kirk R."/>
            <person name="Chen X."/>
            <person name="Wood M."/>
            <person name="Montefiori M."/>
            <person name="Brummell D."/>
            <person name="Schwinn K."/>
            <person name="Catanach A."/>
            <person name="Fullerton C."/>
            <person name="Li D."/>
            <person name="Meiyalaghan S."/>
            <person name="Nieuwenhuizen N."/>
            <person name="Read N."/>
            <person name="Prakash R."/>
            <person name="Hunter D."/>
            <person name="Zhang H."/>
            <person name="Mckenzie M."/>
            <person name="Knabel M."/>
            <person name="Harris A."/>
            <person name="Allan A."/>
            <person name="Chen A."/>
            <person name="Janssen B."/>
            <person name="Plunkett B."/>
            <person name="Dwamena C."/>
            <person name="Voogd C."/>
            <person name="Leif D."/>
            <person name="Lafferty D."/>
            <person name="Souleyre E."/>
            <person name="Varkonyi-Gasic E."/>
            <person name="Gambi F."/>
            <person name="Hanley J."/>
            <person name="Yao J.-L."/>
            <person name="Cheung J."/>
            <person name="David K."/>
            <person name="Warren B."/>
            <person name="Marsh K."/>
            <person name="Snowden K."/>
            <person name="Lin-Wang K."/>
            <person name="Brian L."/>
            <person name="Martinez-Sanchez M."/>
            <person name="Wang M."/>
            <person name="Ileperuma N."/>
            <person name="Macnee N."/>
            <person name="Campin R."/>
            <person name="Mcatee P."/>
            <person name="Drummond R."/>
            <person name="Espley R."/>
            <person name="Ireland H."/>
            <person name="Wu R."/>
            <person name="Atkinson R."/>
            <person name="Karunairetnam S."/>
            <person name="Bulley S."/>
            <person name="Chunkath S."/>
            <person name="Hanley Z."/>
            <person name="Storey R."/>
            <person name="Thrimawithana A."/>
            <person name="Thomson S."/>
            <person name="David C."/>
            <person name="Testolin R."/>
        </authorList>
    </citation>
    <scope>NUCLEOTIDE SEQUENCE [LARGE SCALE GENOMIC DNA]</scope>
    <source>
        <strain evidence="2">cv. Red5</strain>
        <tissue evidence="1">Young leaf</tissue>
    </source>
</reference>